<keyword evidence="3" id="KW-0175">Coiled coil</keyword>
<evidence type="ECO:0000256" key="6">
    <source>
        <dbReference type="SAM" id="MobiDB-lite"/>
    </source>
</evidence>
<evidence type="ECO:0000256" key="2">
    <source>
        <dbReference type="ARBA" id="ARBA00009036"/>
    </source>
</evidence>
<comment type="subcellular location">
    <subcellularLocation>
        <location evidence="1">Cytoplasm</location>
        <location evidence="1">Cytoskeleton</location>
    </subcellularLocation>
</comment>
<dbReference type="Pfam" id="PF00261">
    <property type="entry name" value="Tropomyosin"/>
    <property type="match status" value="1"/>
</dbReference>
<dbReference type="PANTHER" id="PTHR46520:SF1">
    <property type="entry name" value="SERINE BETA-LACTAMASE-LIKE PROTEIN LACTB, MITOCHONDRIAL"/>
    <property type="match status" value="1"/>
</dbReference>
<feature type="domain" description="Beta-lactamase-related" evidence="7">
    <location>
        <begin position="291"/>
        <end position="405"/>
    </location>
</feature>
<dbReference type="Gene3D" id="1.20.5.170">
    <property type="match status" value="1"/>
</dbReference>
<name>A0A8K1GHD0_9PASS</name>
<evidence type="ECO:0000313" key="9">
    <source>
        <dbReference type="Proteomes" id="UP000796761"/>
    </source>
</evidence>
<evidence type="ECO:0000313" key="8">
    <source>
        <dbReference type="EMBL" id="TRZ18253.1"/>
    </source>
</evidence>
<dbReference type="Gene3D" id="3.40.710.10">
    <property type="entry name" value="DD-peptidase/beta-lactamase superfamily"/>
    <property type="match status" value="2"/>
</dbReference>
<evidence type="ECO:0000259" key="7">
    <source>
        <dbReference type="Pfam" id="PF00144"/>
    </source>
</evidence>
<dbReference type="GO" id="GO:0008233">
    <property type="term" value="F:peptidase activity"/>
    <property type="evidence" value="ECO:0007669"/>
    <property type="project" value="TreeGrafter"/>
</dbReference>
<dbReference type="GO" id="GO:0006508">
    <property type="term" value="P:proteolysis"/>
    <property type="evidence" value="ECO:0007669"/>
    <property type="project" value="TreeGrafter"/>
</dbReference>
<dbReference type="InterPro" id="IPR001466">
    <property type="entry name" value="Beta-lactam-related"/>
</dbReference>
<organism evidence="8 9">
    <name type="scientific">Zosterops borbonicus</name>
    <dbReference type="NCBI Taxonomy" id="364589"/>
    <lineage>
        <taxon>Eukaryota</taxon>
        <taxon>Metazoa</taxon>
        <taxon>Chordata</taxon>
        <taxon>Craniata</taxon>
        <taxon>Vertebrata</taxon>
        <taxon>Euteleostomi</taxon>
        <taxon>Archelosauria</taxon>
        <taxon>Archosauria</taxon>
        <taxon>Dinosauria</taxon>
        <taxon>Saurischia</taxon>
        <taxon>Theropoda</taxon>
        <taxon>Coelurosauria</taxon>
        <taxon>Aves</taxon>
        <taxon>Neognathae</taxon>
        <taxon>Neoaves</taxon>
        <taxon>Telluraves</taxon>
        <taxon>Australaves</taxon>
        <taxon>Passeriformes</taxon>
        <taxon>Sylvioidea</taxon>
        <taxon>Zosteropidae</taxon>
        <taxon>Zosterops</taxon>
    </lineage>
</organism>
<dbReference type="SUPFAM" id="SSF56601">
    <property type="entry name" value="beta-lactamase/transpeptidase-like"/>
    <property type="match status" value="1"/>
</dbReference>
<dbReference type="GO" id="GO:0005739">
    <property type="term" value="C:mitochondrion"/>
    <property type="evidence" value="ECO:0007669"/>
    <property type="project" value="TreeGrafter"/>
</dbReference>
<dbReference type="PROSITE" id="PS00326">
    <property type="entry name" value="TROPOMYOSIN"/>
    <property type="match status" value="1"/>
</dbReference>
<evidence type="ECO:0000256" key="5">
    <source>
        <dbReference type="RuleBase" id="RU004515"/>
    </source>
</evidence>
<accession>A0A8K1GHD0</accession>
<feature type="region of interest" description="Disordered" evidence="6">
    <location>
        <begin position="411"/>
        <end position="462"/>
    </location>
</feature>
<dbReference type="Gene3D" id="1.20.5.340">
    <property type="match status" value="2"/>
</dbReference>
<feature type="compositionally biased region" description="Basic and acidic residues" evidence="6">
    <location>
        <begin position="419"/>
        <end position="462"/>
    </location>
</feature>
<keyword evidence="4" id="KW-0206">Cytoskeleton</keyword>
<dbReference type="SUPFAM" id="SSF57997">
    <property type="entry name" value="Tropomyosin"/>
    <property type="match status" value="1"/>
</dbReference>
<dbReference type="AlphaFoldDB" id="A0A8K1GHD0"/>
<dbReference type="GO" id="GO:0019216">
    <property type="term" value="P:regulation of lipid metabolic process"/>
    <property type="evidence" value="ECO:0007669"/>
    <property type="project" value="TreeGrafter"/>
</dbReference>
<dbReference type="FunFam" id="1.20.5.170:FF:000001">
    <property type="entry name" value="Tropomyosin alpha-1 chain isoform 1"/>
    <property type="match status" value="1"/>
</dbReference>
<dbReference type="FunFam" id="1.20.5.340:FF:000001">
    <property type="entry name" value="Tropomyosin alpha-1 chain isoform 2"/>
    <property type="match status" value="1"/>
</dbReference>
<dbReference type="OrthoDB" id="5946976at2759"/>
<comment type="caution">
    <text evidence="8">The sequence shown here is derived from an EMBL/GenBank/DDBJ whole genome shotgun (WGS) entry which is preliminary data.</text>
</comment>
<evidence type="ECO:0000256" key="4">
    <source>
        <dbReference type="ARBA" id="ARBA00023212"/>
    </source>
</evidence>
<dbReference type="EMBL" id="SWJQ01000228">
    <property type="protein sequence ID" value="TRZ18253.1"/>
    <property type="molecule type" value="Genomic_DNA"/>
</dbReference>
<sequence length="729" mass="82889">MDAIKKKMQMLKLDKENALDRAEQAEADKKAAEERSKQLEDELVALQKKLKATEDELDKYSESLKDAQEKLELADKKATDAESEVASLNRRIQLVEEELDRAQERLATALQKLEEAEKAADESERGMKVIENRAQKDEEKMEIQEIQLKEAKHIAEEADRKYEEVARKLVIIESDLERAEERAELSESKCAELEEELKTVTNNLKSLEAQAEKYSQKEDKYEEEIKVLTDKLKEAETRAEFAERSVTKLEKSIDDLEACAVSQAICTLFPRRAILVAQNMSAKQNEDVLAAQDEAGIPGILVGVSVDGKEVWSEGLGYADVENRVECKPETIMRIASISKCLTMMAVAKLWEEGKLDLDAPVQKYVPEFPEKVYEGEKVTITTRMLVSHLSGIRHYEKDITKVKEEKEKANRALKLTKSHQDKEQKEKEGKGIEKTDCAKQKKEHDSETKSRHSKPGRHDKEFEQEEYYLKEKFESVIESLKIFKNDPLFFKPGSQFLYSTYGFTLLSAVVERASGQKFTDYMLKMFRDLDMLSTVLDDNEAMIYNRARCYIYNKKGRLVNAPYVDNSYKWAGGGFLSSVGDLLKFGNALLYSYQAGQFKNRNDKLLPGYLKPGTVAMMWTPVPKTEVSWDRDGKYAMAWAVVEKNQQYGCCRRQRHYASHTGGAVGASSVLLILPEELDPEALGAWPGAPPRGVVVTIICNMQSVSLNSTALKIAREFDKEKQAQYTE</sequence>
<dbReference type="Proteomes" id="UP000796761">
    <property type="component" value="Unassembled WGS sequence"/>
</dbReference>
<reference evidence="8" key="1">
    <citation type="submission" date="2019-04" db="EMBL/GenBank/DDBJ databases">
        <title>Genome assembly of Zosterops borbonicus 15179.</title>
        <authorList>
            <person name="Leroy T."/>
            <person name="Anselmetti Y."/>
            <person name="Tilak M.-K."/>
            <person name="Nabholz B."/>
        </authorList>
    </citation>
    <scope>NUCLEOTIDE SEQUENCE</scope>
    <source>
        <strain evidence="8">HGM_15179</strain>
        <tissue evidence="8">Muscle</tissue>
    </source>
</reference>
<dbReference type="PRINTS" id="PR00194">
    <property type="entry name" value="TROPOMYOSIN"/>
</dbReference>
<comment type="similarity">
    <text evidence="2 5">Belongs to the tropomyosin family.</text>
</comment>
<gene>
    <name evidence="8" type="ORF">HGM15179_008811</name>
</gene>
<dbReference type="InterPro" id="IPR012338">
    <property type="entry name" value="Beta-lactam/transpept-like"/>
</dbReference>
<feature type="compositionally biased region" description="Basic and acidic residues" evidence="6">
    <location>
        <begin position="12"/>
        <end position="37"/>
    </location>
</feature>
<dbReference type="InterPro" id="IPR000533">
    <property type="entry name" value="Tropomyosin"/>
</dbReference>
<feature type="domain" description="Beta-lactamase-related" evidence="7">
    <location>
        <begin position="478"/>
        <end position="703"/>
    </location>
</feature>
<protein>
    <recommendedName>
        <fullName evidence="7">Beta-lactamase-related domain-containing protein</fullName>
    </recommendedName>
</protein>
<feature type="region of interest" description="Disordered" evidence="6">
    <location>
        <begin position="1"/>
        <end position="37"/>
    </location>
</feature>
<keyword evidence="9" id="KW-1185">Reference proteome</keyword>
<keyword evidence="4" id="KW-0963">Cytoplasm</keyword>
<dbReference type="GO" id="GO:0005856">
    <property type="term" value="C:cytoskeleton"/>
    <property type="evidence" value="ECO:0007669"/>
    <property type="project" value="UniProtKB-SubCell"/>
</dbReference>
<dbReference type="PANTHER" id="PTHR46520">
    <property type="entry name" value="SERINE BETA-LACTAMASE-LIKE PROTEIN LACTB, MITOCHONDRIAL"/>
    <property type="match status" value="1"/>
</dbReference>
<evidence type="ECO:0000256" key="1">
    <source>
        <dbReference type="ARBA" id="ARBA00004245"/>
    </source>
</evidence>
<dbReference type="Pfam" id="PF00144">
    <property type="entry name" value="Beta-lactamase"/>
    <property type="match status" value="2"/>
</dbReference>
<evidence type="ECO:0000256" key="3">
    <source>
        <dbReference type="ARBA" id="ARBA00023054"/>
    </source>
</evidence>
<dbReference type="InterPro" id="IPR052794">
    <property type="entry name" value="Mito_Ser_Protease_LACTB"/>
</dbReference>
<proteinExistence type="inferred from homology"/>